<feature type="region of interest" description="Disordered" evidence="1">
    <location>
        <begin position="146"/>
        <end position="171"/>
    </location>
</feature>
<dbReference type="AlphaFoldDB" id="A0A7X1KDT4"/>
<dbReference type="Proteomes" id="UP000520156">
    <property type="component" value="Unassembled WGS sequence"/>
</dbReference>
<evidence type="ECO:0000256" key="1">
    <source>
        <dbReference type="SAM" id="MobiDB-lite"/>
    </source>
</evidence>
<name>A0A7X1KDT4_9SPHN</name>
<reference evidence="2 3" key="1">
    <citation type="submission" date="2020-08" db="EMBL/GenBank/DDBJ databases">
        <title>The genome sequence of Novosphingobium flavum 4Y4.</title>
        <authorList>
            <person name="Liu Y."/>
        </authorList>
    </citation>
    <scope>NUCLEOTIDE SEQUENCE [LARGE SCALE GENOMIC DNA]</scope>
    <source>
        <strain evidence="2 3">4Y4</strain>
    </source>
</reference>
<dbReference type="EMBL" id="JACLAU010000070">
    <property type="protein sequence ID" value="MBC2653676.1"/>
    <property type="molecule type" value="Genomic_DNA"/>
</dbReference>
<comment type="caution">
    <text evidence="2">The sequence shown here is derived from an EMBL/GenBank/DDBJ whole genome shotgun (WGS) entry which is preliminary data.</text>
</comment>
<accession>A0A7X1KDT4</accession>
<evidence type="ECO:0000313" key="3">
    <source>
        <dbReference type="Proteomes" id="UP000520156"/>
    </source>
</evidence>
<evidence type="ECO:0000313" key="2">
    <source>
        <dbReference type="EMBL" id="MBC2653676.1"/>
    </source>
</evidence>
<gene>
    <name evidence="2" type="ORF">H7F49_18515</name>
</gene>
<keyword evidence="3" id="KW-1185">Reference proteome</keyword>
<dbReference type="RefSeq" id="WP_185685048.1">
    <property type="nucleotide sequence ID" value="NZ_JACLAU010000070.1"/>
</dbReference>
<proteinExistence type="predicted"/>
<organism evidence="2 3">
    <name type="scientific">Novosphingobium aerophilum</name>
    <dbReference type="NCBI Taxonomy" id="2839843"/>
    <lineage>
        <taxon>Bacteria</taxon>
        <taxon>Pseudomonadati</taxon>
        <taxon>Pseudomonadota</taxon>
        <taxon>Alphaproteobacteria</taxon>
        <taxon>Sphingomonadales</taxon>
        <taxon>Sphingomonadaceae</taxon>
        <taxon>Novosphingobium</taxon>
    </lineage>
</organism>
<protein>
    <submittedName>
        <fullName evidence="2">Uncharacterized protein</fullName>
    </submittedName>
</protein>
<sequence length="171" mass="18307">MPDTPPQNPAPSLGAVTKESLPSGRIMEKLADVSGKNFVLKNVIDALRADATKDANSQTNYVSSFFGKHTYSLNGEIINIPSFQFINFNDSQQAVMSDILAIVNHAIINGSPDVAFFKEFLNQANSKGFTEFVSVLDKGLSAGNNGTGGEAYSTPGDSQLESAVRGRFERG</sequence>